<feature type="binding site" evidence="9">
    <location>
        <position position="22"/>
    </location>
    <ligand>
        <name>3-phosphoshikimate</name>
        <dbReference type="ChEBI" id="CHEBI:145989"/>
    </ligand>
</feature>
<dbReference type="FunFam" id="3.65.10.10:FF:000005">
    <property type="entry name" value="3-phosphoshikimate 1-carboxyvinyltransferase"/>
    <property type="match status" value="1"/>
</dbReference>
<keyword evidence="5 9" id="KW-0028">Amino-acid biosynthesis</keyword>
<dbReference type="PROSITE" id="PS00104">
    <property type="entry name" value="EPSP_SYNTHASE_1"/>
    <property type="match status" value="1"/>
</dbReference>
<proteinExistence type="inferred from homology"/>
<dbReference type="eggNOG" id="COG0128">
    <property type="taxonomic scope" value="Bacteria"/>
</dbReference>
<comment type="pathway">
    <text evidence="2 9">Metabolic intermediate biosynthesis; chorismate biosynthesis; chorismate from D-erythrose 4-phosphate and phosphoenolpyruvate: step 6/7.</text>
</comment>
<dbReference type="UniPathway" id="UPA00053">
    <property type="reaction ID" value="UER00089"/>
</dbReference>
<dbReference type="PANTHER" id="PTHR21090:SF5">
    <property type="entry name" value="PENTAFUNCTIONAL AROM POLYPEPTIDE"/>
    <property type="match status" value="1"/>
</dbReference>
<dbReference type="GO" id="GO:0009423">
    <property type="term" value="P:chorismate biosynthetic process"/>
    <property type="evidence" value="ECO:0007669"/>
    <property type="project" value="UniProtKB-UniRule"/>
</dbReference>
<keyword evidence="7 9" id="KW-0057">Aromatic amino acid biosynthesis</keyword>
<feature type="binding site" evidence="9">
    <location>
        <position position="387"/>
    </location>
    <ligand>
        <name>phosphoenolpyruvate</name>
        <dbReference type="ChEBI" id="CHEBI:58702"/>
    </ligand>
</feature>
<protein>
    <recommendedName>
        <fullName evidence="9">3-phosphoshikimate 1-carboxyvinyltransferase</fullName>
        <ecNumber evidence="9">2.5.1.19</ecNumber>
    </recommendedName>
    <alternativeName>
        <fullName evidence="9">5-enolpyruvylshikimate-3-phosphate synthase</fullName>
        <shortName evidence="9">EPSP synthase</shortName>
        <shortName evidence="9">EPSPS</shortName>
    </alternativeName>
</protein>
<feature type="binding site" evidence="9">
    <location>
        <position position="341"/>
    </location>
    <ligand>
        <name>3-phosphoshikimate</name>
        <dbReference type="ChEBI" id="CHEBI:145989"/>
    </ligand>
</feature>
<dbReference type="GO" id="GO:0009073">
    <property type="term" value="P:aromatic amino acid family biosynthetic process"/>
    <property type="evidence" value="ECO:0007669"/>
    <property type="project" value="UniProtKB-KW"/>
</dbReference>
<accession>C0GG08</accession>
<comment type="similarity">
    <text evidence="3 9">Belongs to the EPSP synthase family.</text>
</comment>
<dbReference type="AlphaFoldDB" id="C0GG08"/>
<keyword evidence="6 9" id="KW-0808">Transferase</keyword>
<keyword evidence="4 9" id="KW-0963">Cytoplasm</keyword>
<evidence type="ECO:0000256" key="3">
    <source>
        <dbReference type="ARBA" id="ARBA00009948"/>
    </source>
</evidence>
<feature type="binding site" evidence="9">
    <location>
        <position position="21"/>
    </location>
    <ligand>
        <name>phosphoenolpyruvate</name>
        <dbReference type="ChEBI" id="CHEBI:58702"/>
    </ligand>
</feature>
<name>C0GG08_DETAL</name>
<comment type="catalytic activity">
    <reaction evidence="8">
        <text>3-phosphoshikimate + phosphoenolpyruvate = 5-O-(1-carboxyvinyl)-3-phosphoshikimate + phosphate</text>
        <dbReference type="Rhea" id="RHEA:21256"/>
        <dbReference type="ChEBI" id="CHEBI:43474"/>
        <dbReference type="ChEBI" id="CHEBI:57701"/>
        <dbReference type="ChEBI" id="CHEBI:58702"/>
        <dbReference type="ChEBI" id="CHEBI:145989"/>
        <dbReference type="EC" id="2.5.1.19"/>
    </reaction>
    <physiologicalReaction direction="left-to-right" evidence="8">
        <dbReference type="Rhea" id="RHEA:21257"/>
    </physiologicalReaction>
</comment>
<evidence type="ECO:0000256" key="2">
    <source>
        <dbReference type="ARBA" id="ARBA00004811"/>
    </source>
</evidence>
<feature type="binding site" evidence="9">
    <location>
        <position position="314"/>
    </location>
    <ligand>
        <name>3-phosphoshikimate</name>
        <dbReference type="ChEBI" id="CHEBI:145989"/>
    </ligand>
</feature>
<reference evidence="11 12" key="1">
    <citation type="submission" date="2009-02" db="EMBL/GenBank/DDBJ databases">
        <title>Sequencing of the draft genome and assembly of Dethiobacter alkaliphilus AHT 1.</title>
        <authorList>
            <consortium name="US DOE Joint Genome Institute (JGI-PGF)"/>
            <person name="Lucas S."/>
            <person name="Copeland A."/>
            <person name="Lapidus A."/>
            <person name="Glavina del Rio T."/>
            <person name="Dalin E."/>
            <person name="Tice H."/>
            <person name="Bruce D."/>
            <person name="Goodwin L."/>
            <person name="Pitluck S."/>
            <person name="Larimer F."/>
            <person name="Land M.L."/>
            <person name="Hauser L."/>
            <person name="Muyzer G."/>
        </authorList>
    </citation>
    <scope>NUCLEOTIDE SEQUENCE [LARGE SCALE GENOMIC DNA]</scope>
    <source>
        <strain evidence="11 12">AHT 1</strain>
    </source>
</reference>
<evidence type="ECO:0000256" key="8">
    <source>
        <dbReference type="ARBA" id="ARBA00044633"/>
    </source>
</evidence>
<dbReference type="FunFam" id="3.65.10.10:FF:000006">
    <property type="entry name" value="3-phosphoshikimate 1-carboxyvinyltransferase"/>
    <property type="match status" value="1"/>
</dbReference>
<dbReference type="CDD" id="cd01556">
    <property type="entry name" value="EPSP_synthase"/>
    <property type="match status" value="1"/>
</dbReference>
<dbReference type="SUPFAM" id="SSF55205">
    <property type="entry name" value="EPT/RTPC-like"/>
    <property type="match status" value="1"/>
</dbReference>
<comment type="subcellular location">
    <subcellularLocation>
        <location evidence="9">Cytoplasm</location>
    </subcellularLocation>
</comment>
<evidence type="ECO:0000256" key="4">
    <source>
        <dbReference type="ARBA" id="ARBA00022490"/>
    </source>
</evidence>
<feature type="domain" description="Enolpyruvate transferase" evidence="10">
    <location>
        <begin position="6"/>
        <end position="422"/>
    </location>
</feature>
<dbReference type="Proteomes" id="UP000006443">
    <property type="component" value="Unassembled WGS sequence"/>
</dbReference>
<organism evidence="11 12">
    <name type="scientific">Dethiobacter alkaliphilus AHT 1</name>
    <dbReference type="NCBI Taxonomy" id="555088"/>
    <lineage>
        <taxon>Bacteria</taxon>
        <taxon>Bacillati</taxon>
        <taxon>Bacillota</taxon>
        <taxon>Dethiobacteria</taxon>
        <taxon>Dethiobacterales</taxon>
        <taxon>Dethiobacteraceae</taxon>
        <taxon>Dethiobacter</taxon>
    </lineage>
</organism>
<comment type="caution">
    <text evidence="9">Lacks conserved residue(s) required for the propagation of feature annotation.</text>
</comment>
<sequence length="432" mass="45238">MSVTIEGAGPLTGEITVPGDKSVSHRAVLLGSLANGETRISGFLTGEDCLSTVSCMQKLGVPVQVNGSDVTVNGVGLEGLREPEDILDCGNSGTTARLLLGVLAGQPFYSVMTGDSSLRKRPMGRVTKPLKQMGAEILGRDDGKLLPLSVLHGRLRPIHYNSPVASAQVKSAVLLAGLFADGVTAVTEPEKSRDHSERMLAAFGAEVEVDGNTVRVHGKPKLQGQTVRVPGDISSAAFFLVAASIVPGSDLLVKNVGVNPTRTGVLEVLKDMGADLELVNERVESGEPVADIRVRAKELQGVEIGGDIVPRLIDELPVLAVAAMFAKGKTVVRDAAELKVKETDRIAAVVEEFDKLGAAVTATEDGFVVEGGRPLSGAIAHSRGDHRIAMSLCVAALAAQGAVTVEEPESVAISYPNFWDTLQELGCRVSGF</sequence>
<dbReference type="OrthoDB" id="9809920at2"/>
<dbReference type="InterPro" id="IPR001986">
    <property type="entry name" value="Enolpyruvate_Tfrase_dom"/>
</dbReference>
<evidence type="ECO:0000256" key="5">
    <source>
        <dbReference type="ARBA" id="ARBA00022605"/>
    </source>
</evidence>
<evidence type="ECO:0000313" key="11">
    <source>
        <dbReference type="EMBL" id="EEG77697.1"/>
    </source>
</evidence>
<feature type="binding site" evidence="9">
    <location>
        <position position="168"/>
    </location>
    <ligand>
        <name>phosphoenolpyruvate</name>
        <dbReference type="ChEBI" id="CHEBI:58702"/>
    </ligand>
</feature>
<dbReference type="Pfam" id="PF00275">
    <property type="entry name" value="EPSP_synthase"/>
    <property type="match status" value="1"/>
</dbReference>
<dbReference type="InterPro" id="IPR013792">
    <property type="entry name" value="RNA3'P_cycl/enolpyr_Trfase_a/b"/>
</dbReference>
<dbReference type="STRING" id="555088.DealDRAFT_1417"/>
<evidence type="ECO:0000313" key="12">
    <source>
        <dbReference type="Proteomes" id="UP000006443"/>
    </source>
</evidence>
<gene>
    <name evidence="9" type="primary">aroA</name>
    <name evidence="11" type="ORF">DealDRAFT_1417</name>
</gene>
<dbReference type="HAMAP" id="MF_00210">
    <property type="entry name" value="EPSP_synth"/>
    <property type="match status" value="1"/>
</dbReference>
<evidence type="ECO:0000256" key="7">
    <source>
        <dbReference type="ARBA" id="ARBA00023141"/>
    </source>
</evidence>
<feature type="active site" description="Proton acceptor" evidence="9">
    <location>
        <position position="314"/>
    </location>
</feature>
<comment type="subunit">
    <text evidence="9">Monomer.</text>
</comment>
<feature type="binding site" evidence="9">
    <location>
        <position position="345"/>
    </location>
    <ligand>
        <name>phosphoenolpyruvate</name>
        <dbReference type="ChEBI" id="CHEBI:58702"/>
    </ligand>
</feature>
<dbReference type="PANTHER" id="PTHR21090">
    <property type="entry name" value="AROM/DEHYDROQUINATE SYNTHASE"/>
    <property type="match status" value="1"/>
</dbReference>
<comment type="caution">
    <text evidence="11">The sequence shown here is derived from an EMBL/GenBank/DDBJ whole genome shotgun (WGS) entry which is preliminary data.</text>
</comment>
<dbReference type="GO" id="GO:0003866">
    <property type="term" value="F:3-phosphoshikimate 1-carboxyvinyltransferase activity"/>
    <property type="evidence" value="ECO:0007669"/>
    <property type="project" value="UniProtKB-UniRule"/>
</dbReference>
<keyword evidence="12" id="KW-1185">Reference proteome</keyword>
<feature type="binding site" evidence="9">
    <location>
        <position position="121"/>
    </location>
    <ligand>
        <name>phosphoenolpyruvate</name>
        <dbReference type="ChEBI" id="CHEBI:58702"/>
    </ligand>
</feature>
<dbReference type="PROSITE" id="PS00885">
    <property type="entry name" value="EPSP_SYNTHASE_2"/>
    <property type="match status" value="1"/>
</dbReference>
<dbReference type="PIRSF" id="PIRSF000505">
    <property type="entry name" value="EPSPS"/>
    <property type="match status" value="1"/>
</dbReference>
<dbReference type="InterPro" id="IPR036968">
    <property type="entry name" value="Enolpyruvate_Tfrase_sf"/>
</dbReference>
<evidence type="ECO:0000256" key="1">
    <source>
        <dbReference type="ARBA" id="ARBA00002174"/>
    </source>
</evidence>
<dbReference type="RefSeq" id="WP_008516148.1">
    <property type="nucleotide sequence ID" value="NZ_ACJM01000006.1"/>
</dbReference>
<evidence type="ECO:0000256" key="9">
    <source>
        <dbReference type="HAMAP-Rule" id="MF_00210"/>
    </source>
</evidence>
<feature type="binding site" evidence="9">
    <location>
        <position position="26"/>
    </location>
    <ligand>
        <name>3-phosphoshikimate</name>
        <dbReference type="ChEBI" id="CHEBI:145989"/>
    </ligand>
</feature>
<evidence type="ECO:0000256" key="6">
    <source>
        <dbReference type="ARBA" id="ARBA00022679"/>
    </source>
</evidence>
<evidence type="ECO:0000259" key="10">
    <source>
        <dbReference type="Pfam" id="PF00275"/>
    </source>
</evidence>
<feature type="binding site" evidence="9">
    <location>
        <position position="168"/>
    </location>
    <ligand>
        <name>3-phosphoshikimate</name>
        <dbReference type="ChEBI" id="CHEBI:145989"/>
    </ligand>
</feature>
<dbReference type="EC" id="2.5.1.19" evidence="9"/>
<dbReference type="GO" id="GO:0005737">
    <property type="term" value="C:cytoplasm"/>
    <property type="evidence" value="ECO:0007669"/>
    <property type="project" value="UniProtKB-SubCell"/>
</dbReference>
<comment type="function">
    <text evidence="1 9">Catalyzes the transfer of the enolpyruvyl moiety of phosphoenolpyruvate (PEP) to the 5-hydroxyl of shikimate-3-phosphate (S3P) to produce enolpyruvyl shikimate-3-phosphate and inorganic phosphate.</text>
</comment>
<dbReference type="InterPro" id="IPR006264">
    <property type="entry name" value="EPSP_synthase"/>
</dbReference>
<dbReference type="GO" id="GO:0008652">
    <property type="term" value="P:amino acid biosynthetic process"/>
    <property type="evidence" value="ECO:0007669"/>
    <property type="project" value="UniProtKB-KW"/>
</dbReference>
<feature type="binding site" evidence="9">
    <location>
        <position position="93"/>
    </location>
    <ligand>
        <name>phosphoenolpyruvate</name>
        <dbReference type="ChEBI" id="CHEBI:58702"/>
    </ligand>
</feature>
<feature type="binding site" evidence="9">
    <location>
        <position position="21"/>
    </location>
    <ligand>
        <name>3-phosphoshikimate</name>
        <dbReference type="ChEBI" id="CHEBI:145989"/>
    </ligand>
</feature>
<dbReference type="NCBIfam" id="TIGR01356">
    <property type="entry name" value="aroA"/>
    <property type="match status" value="1"/>
</dbReference>
<dbReference type="InterPro" id="IPR023193">
    <property type="entry name" value="EPSP_synthase_CS"/>
</dbReference>
<dbReference type="EMBL" id="ACJM01000006">
    <property type="protein sequence ID" value="EEG77697.1"/>
    <property type="molecule type" value="Genomic_DNA"/>
</dbReference>
<dbReference type="Gene3D" id="3.65.10.10">
    <property type="entry name" value="Enolpyruvate transferase domain"/>
    <property type="match status" value="2"/>
</dbReference>
<feature type="binding site" evidence="9">
    <location>
        <position position="166"/>
    </location>
    <ligand>
        <name>3-phosphoshikimate</name>
        <dbReference type="ChEBI" id="CHEBI:145989"/>
    </ligand>
</feature>